<dbReference type="EMBL" id="MDED01000017">
    <property type="protein sequence ID" value="PPU76327.1"/>
    <property type="molecule type" value="Genomic_DNA"/>
</dbReference>
<name>A0A2S7DR97_9XANT</name>
<accession>A0A2S7DR97</accession>
<gene>
    <name evidence="2" type="ORF">XcuCFBP2542_10790</name>
</gene>
<feature type="region of interest" description="Disordered" evidence="1">
    <location>
        <begin position="83"/>
        <end position="106"/>
    </location>
</feature>
<evidence type="ECO:0000313" key="2">
    <source>
        <dbReference type="EMBL" id="PPU76327.1"/>
    </source>
</evidence>
<reference evidence="2 3" key="1">
    <citation type="submission" date="2016-08" db="EMBL/GenBank/DDBJ databases">
        <authorList>
            <person name="Seilhamer J.J."/>
        </authorList>
    </citation>
    <scope>NUCLEOTIDE SEQUENCE [LARGE SCALE GENOMIC DNA]</scope>
    <source>
        <strain evidence="2 3">CFBP2542</strain>
    </source>
</reference>
<comment type="caution">
    <text evidence="2">The sequence shown here is derived from an EMBL/GenBank/DDBJ whole genome shotgun (WGS) entry which is preliminary data.</text>
</comment>
<dbReference type="AlphaFoldDB" id="A0A2S7DR97"/>
<sequence length="106" mass="11785">MHWRAILLRQGPCSKLSASVECAVLSPHQTVGWWLLKALRTDQLDWSLPAHRRGTFGGMDAAKELTGTYLQRVLRWWAGKDPAAKPQIARPAPDTSAASARIPTKR</sequence>
<evidence type="ECO:0000256" key="1">
    <source>
        <dbReference type="SAM" id="MobiDB-lite"/>
    </source>
</evidence>
<protein>
    <submittedName>
        <fullName evidence="2">Uncharacterized protein</fullName>
    </submittedName>
</protein>
<organism evidence="2 3">
    <name type="scientific">Xanthomonas cucurbitae</name>
    <dbReference type="NCBI Taxonomy" id="56453"/>
    <lineage>
        <taxon>Bacteria</taxon>
        <taxon>Pseudomonadati</taxon>
        <taxon>Pseudomonadota</taxon>
        <taxon>Gammaproteobacteria</taxon>
        <taxon>Lysobacterales</taxon>
        <taxon>Lysobacteraceae</taxon>
        <taxon>Xanthomonas</taxon>
    </lineage>
</organism>
<evidence type="ECO:0000313" key="3">
    <source>
        <dbReference type="Proteomes" id="UP000239561"/>
    </source>
</evidence>
<dbReference type="Proteomes" id="UP000239561">
    <property type="component" value="Unassembled WGS sequence"/>
</dbReference>
<proteinExistence type="predicted"/>